<sequence length="39" mass="4855">MYDHISHNTVLYRCEKYPTRTYCTDMTYRSRYIHLHQAS</sequence>
<evidence type="ECO:0000313" key="1">
    <source>
        <dbReference type="EMBL" id="JAH76359.1"/>
    </source>
</evidence>
<reference evidence="1" key="1">
    <citation type="submission" date="2014-11" db="EMBL/GenBank/DDBJ databases">
        <authorList>
            <person name="Amaro Gonzalez C."/>
        </authorList>
    </citation>
    <scope>NUCLEOTIDE SEQUENCE</scope>
</reference>
<protein>
    <submittedName>
        <fullName evidence="1">Uncharacterized protein</fullName>
    </submittedName>
</protein>
<organism evidence="1">
    <name type="scientific">Anguilla anguilla</name>
    <name type="common">European freshwater eel</name>
    <name type="synonym">Muraena anguilla</name>
    <dbReference type="NCBI Taxonomy" id="7936"/>
    <lineage>
        <taxon>Eukaryota</taxon>
        <taxon>Metazoa</taxon>
        <taxon>Chordata</taxon>
        <taxon>Craniata</taxon>
        <taxon>Vertebrata</taxon>
        <taxon>Euteleostomi</taxon>
        <taxon>Actinopterygii</taxon>
        <taxon>Neopterygii</taxon>
        <taxon>Teleostei</taxon>
        <taxon>Anguilliformes</taxon>
        <taxon>Anguillidae</taxon>
        <taxon>Anguilla</taxon>
    </lineage>
</organism>
<reference evidence="1" key="2">
    <citation type="journal article" date="2015" name="Fish Shellfish Immunol.">
        <title>Early steps in the European eel (Anguilla anguilla)-Vibrio vulnificus interaction in the gills: Role of the RtxA13 toxin.</title>
        <authorList>
            <person name="Callol A."/>
            <person name="Pajuelo D."/>
            <person name="Ebbesson L."/>
            <person name="Teles M."/>
            <person name="MacKenzie S."/>
            <person name="Amaro C."/>
        </authorList>
    </citation>
    <scope>NUCLEOTIDE SEQUENCE</scope>
</reference>
<name>A0A0E9VE17_ANGAN</name>
<proteinExistence type="predicted"/>
<accession>A0A0E9VE17</accession>
<dbReference type="EMBL" id="GBXM01032218">
    <property type="protein sequence ID" value="JAH76359.1"/>
    <property type="molecule type" value="Transcribed_RNA"/>
</dbReference>
<dbReference type="AlphaFoldDB" id="A0A0E9VE17"/>